<dbReference type="Pfam" id="PF00578">
    <property type="entry name" value="AhpC-TSA"/>
    <property type="match status" value="1"/>
</dbReference>
<dbReference type="Gene3D" id="3.40.30.10">
    <property type="entry name" value="Glutaredoxin"/>
    <property type="match status" value="1"/>
</dbReference>
<dbReference type="InterPro" id="IPR013766">
    <property type="entry name" value="Thioredoxin_domain"/>
</dbReference>
<gene>
    <name evidence="2" type="ORF">C1702_14360</name>
</gene>
<dbReference type="InterPro" id="IPR036249">
    <property type="entry name" value="Thioredoxin-like_sf"/>
</dbReference>
<name>A0A2S5T214_9BURK</name>
<proteinExistence type="predicted"/>
<keyword evidence="1" id="KW-0676">Redox-active center</keyword>
<dbReference type="PANTHER" id="PTHR42852">
    <property type="entry name" value="THIOL:DISULFIDE INTERCHANGE PROTEIN DSBE"/>
    <property type="match status" value="1"/>
</dbReference>
<dbReference type="InterPro" id="IPR050553">
    <property type="entry name" value="Thioredoxin_ResA/DsbE_sf"/>
</dbReference>
<dbReference type="CDD" id="cd02966">
    <property type="entry name" value="TlpA_like_family"/>
    <property type="match status" value="1"/>
</dbReference>
<dbReference type="Proteomes" id="UP000239406">
    <property type="component" value="Unassembled WGS sequence"/>
</dbReference>
<keyword evidence="3" id="KW-1185">Reference proteome</keyword>
<protein>
    <submittedName>
        <fullName evidence="2">TlpA family protein disulfide reductase</fullName>
    </submittedName>
</protein>
<organism evidence="2 3">
    <name type="scientific">Caldimonas thermodepolymerans</name>
    <dbReference type="NCBI Taxonomy" id="215580"/>
    <lineage>
        <taxon>Bacteria</taxon>
        <taxon>Pseudomonadati</taxon>
        <taxon>Pseudomonadota</taxon>
        <taxon>Betaproteobacteria</taxon>
        <taxon>Burkholderiales</taxon>
        <taxon>Sphaerotilaceae</taxon>
        <taxon>Caldimonas</taxon>
    </lineage>
</organism>
<dbReference type="InterPro" id="IPR000866">
    <property type="entry name" value="AhpC/TSA"/>
</dbReference>
<dbReference type="RefSeq" id="WP_104358403.1">
    <property type="nucleotide sequence ID" value="NZ_CP064338.1"/>
</dbReference>
<dbReference type="PROSITE" id="PS00194">
    <property type="entry name" value="THIOREDOXIN_1"/>
    <property type="match status" value="1"/>
</dbReference>
<evidence type="ECO:0000256" key="1">
    <source>
        <dbReference type="ARBA" id="ARBA00023284"/>
    </source>
</evidence>
<dbReference type="SUPFAM" id="SSF52833">
    <property type="entry name" value="Thioredoxin-like"/>
    <property type="match status" value="1"/>
</dbReference>
<dbReference type="PANTHER" id="PTHR42852:SF17">
    <property type="entry name" value="THIOREDOXIN-LIKE PROTEIN HI_1115"/>
    <property type="match status" value="1"/>
</dbReference>
<comment type="caution">
    <text evidence="2">The sequence shown here is derived from an EMBL/GenBank/DDBJ whole genome shotgun (WGS) entry which is preliminary data.</text>
</comment>
<dbReference type="PROSITE" id="PS51352">
    <property type="entry name" value="THIOREDOXIN_2"/>
    <property type="match status" value="1"/>
</dbReference>
<dbReference type="AlphaFoldDB" id="A0A2S5T214"/>
<dbReference type="GO" id="GO:0015036">
    <property type="term" value="F:disulfide oxidoreductase activity"/>
    <property type="evidence" value="ECO:0007669"/>
    <property type="project" value="UniProtKB-ARBA"/>
</dbReference>
<dbReference type="EMBL" id="PSNY01000016">
    <property type="protein sequence ID" value="PPE69044.1"/>
    <property type="molecule type" value="Genomic_DNA"/>
</dbReference>
<dbReference type="InterPro" id="IPR017937">
    <property type="entry name" value="Thioredoxin_CS"/>
</dbReference>
<dbReference type="GO" id="GO:0016209">
    <property type="term" value="F:antioxidant activity"/>
    <property type="evidence" value="ECO:0007669"/>
    <property type="project" value="InterPro"/>
</dbReference>
<evidence type="ECO:0000313" key="3">
    <source>
        <dbReference type="Proteomes" id="UP000239406"/>
    </source>
</evidence>
<reference evidence="2 3" key="1">
    <citation type="submission" date="2018-02" db="EMBL/GenBank/DDBJ databases">
        <title>Reclassifiation of [Polyangium] brachysporum DSM 7029 as Guopingzhaonella breviflexa gen. nov., sp. nov., a member of the family Comamonadaceae.</title>
        <authorList>
            <person name="Tang B."/>
        </authorList>
    </citation>
    <scope>NUCLEOTIDE SEQUENCE [LARGE SCALE GENOMIC DNA]</scope>
    <source>
        <strain evidence="2 3">DSM 15344</strain>
    </source>
</reference>
<sequence length="186" mass="19813">MPPGGLGGEGAVAFVPARRRLVAALALGLALPELAAQTEGGPLYRPWPRGRATPGLDLPAWEGGRWSLAHSRGRVVVLNFWASWCPPCVTELPSLELLAARHESDGVEVLAVNFRETDAAVRRFLERQPLTLPVLRDADGAAAKAFGVRVFPTTVVVGRDGRAAFTVTGECDWGGPQARAWMAAVV</sequence>
<evidence type="ECO:0000313" key="2">
    <source>
        <dbReference type="EMBL" id="PPE69044.1"/>
    </source>
</evidence>
<accession>A0A2S5T214</accession>